<sequence length="256" mass="28322">MQIAISNIFYRRHSSPVIATLSKLAKAHRDSNAQAIEDFYNILVQVGDLSIEMDEISTKRDSAEDPALIIGKALHIDADLVSWALSINPAWRYKTVTTPSANTRDHTYSVYHGSRYHVYPKVGCATMWNNYHQARIVVHGIVRSSCTRLLALDSAHECQTTMLQSAVISKQMVDDICASVPYYFAAGEVGVGGLIRLSWPLFIAADCSAATPAMKWWILQTLDLIGNTTGAQQALTMSQLVKEGHSIRFIPGNVDR</sequence>
<dbReference type="Proteomes" id="UP001149163">
    <property type="component" value="Unassembled WGS sequence"/>
</dbReference>
<gene>
    <name evidence="1" type="ORF">N7482_002373</name>
</gene>
<proteinExistence type="predicted"/>
<evidence type="ECO:0000313" key="1">
    <source>
        <dbReference type="EMBL" id="KAJ5176496.1"/>
    </source>
</evidence>
<dbReference type="PANTHER" id="PTHR38791">
    <property type="entry name" value="ZN(II)2CYS6 TRANSCRIPTION FACTOR (EUROFUNG)-RELATED-RELATED"/>
    <property type="match status" value="1"/>
</dbReference>
<dbReference type="PANTHER" id="PTHR38791:SF5">
    <property type="entry name" value="TRANSCRIPTION FACTOR DBAG-RELATED"/>
    <property type="match status" value="1"/>
</dbReference>
<dbReference type="OrthoDB" id="5429770at2759"/>
<reference evidence="1" key="2">
    <citation type="journal article" date="2023" name="IMA Fungus">
        <title>Comparative genomic study of the Penicillium genus elucidates a diverse pangenome and 15 lateral gene transfer events.</title>
        <authorList>
            <person name="Petersen C."/>
            <person name="Sorensen T."/>
            <person name="Nielsen M.R."/>
            <person name="Sondergaard T.E."/>
            <person name="Sorensen J.L."/>
            <person name="Fitzpatrick D.A."/>
            <person name="Frisvad J.C."/>
            <person name="Nielsen K.L."/>
        </authorList>
    </citation>
    <scope>NUCLEOTIDE SEQUENCE</scope>
    <source>
        <strain evidence="1">IBT 26290</strain>
    </source>
</reference>
<dbReference type="AlphaFoldDB" id="A0A9W9LTY6"/>
<comment type="caution">
    <text evidence="1">The sequence shown here is derived from an EMBL/GenBank/DDBJ whole genome shotgun (WGS) entry which is preliminary data.</text>
</comment>
<accession>A0A9W9LTY6</accession>
<dbReference type="EMBL" id="JAPQKN010000001">
    <property type="protein sequence ID" value="KAJ5176496.1"/>
    <property type="molecule type" value="Genomic_DNA"/>
</dbReference>
<reference evidence="1" key="1">
    <citation type="submission" date="2022-11" db="EMBL/GenBank/DDBJ databases">
        <authorList>
            <person name="Petersen C."/>
        </authorList>
    </citation>
    <scope>NUCLEOTIDE SEQUENCE</scope>
    <source>
        <strain evidence="1">IBT 26290</strain>
    </source>
</reference>
<name>A0A9W9LTY6_9EURO</name>
<evidence type="ECO:0000313" key="2">
    <source>
        <dbReference type="Proteomes" id="UP001149163"/>
    </source>
</evidence>
<dbReference type="GeneID" id="81423674"/>
<organism evidence="1 2">
    <name type="scientific">Penicillium canariense</name>
    <dbReference type="NCBI Taxonomy" id="189055"/>
    <lineage>
        <taxon>Eukaryota</taxon>
        <taxon>Fungi</taxon>
        <taxon>Dikarya</taxon>
        <taxon>Ascomycota</taxon>
        <taxon>Pezizomycotina</taxon>
        <taxon>Eurotiomycetes</taxon>
        <taxon>Eurotiomycetidae</taxon>
        <taxon>Eurotiales</taxon>
        <taxon>Aspergillaceae</taxon>
        <taxon>Penicillium</taxon>
    </lineage>
</organism>
<dbReference type="RefSeq" id="XP_056548104.1">
    <property type="nucleotide sequence ID" value="XM_056684498.1"/>
</dbReference>
<dbReference type="InterPro" id="IPR053175">
    <property type="entry name" value="DHMBA_Reg_Transcription_Factor"/>
</dbReference>
<protein>
    <submittedName>
        <fullName evidence="1">Uncharacterized protein</fullName>
    </submittedName>
</protein>
<keyword evidence="2" id="KW-1185">Reference proteome</keyword>